<reference evidence="3 4" key="1">
    <citation type="submission" date="2015-06" db="EMBL/GenBank/DDBJ databases">
        <title>Expansion of signal transduction pathways in fungi by whole-genome duplication.</title>
        <authorList>
            <consortium name="DOE Joint Genome Institute"/>
            <person name="Corrochano L.M."/>
            <person name="Kuo A."/>
            <person name="Marcet-Houben M."/>
            <person name="Polaino S."/>
            <person name="Salamov A."/>
            <person name="Villalobos J.M."/>
            <person name="Alvarez M.I."/>
            <person name="Avalos J."/>
            <person name="Benito E.P."/>
            <person name="Benoit I."/>
            <person name="Burger G."/>
            <person name="Camino L.P."/>
            <person name="Canovas D."/>
            <person name="Cerda-Olmedo E."/>
            <person name="Cheng J.-F."/>
            <person name="Dominguez A."/>
            <person name="Elias M."/>
            <person name="Eslava A.P."/>
            <person name="Glaser F."/>
            <person name="Grimwood J."/>
            <person name="Gutierrez G."/>
            <person name="Heitman J."/>
            <person name="Henrissat B."/>
            <person name="Iturriaga E.A."/>
            <person name="Lang B.F."/>
            <person name="Lavin J.L."/>
            <person name="Lee S."/>
            <person name="Li W."/>
            <person name="Lindquist E."/>
            <person name="Lopez-Garcia S."/>
            <person name="Luque E.M."/>
            <person name="Marcos A.T."/>
            <person name="Martin J."/>
            <person name="Mccluskey K."/>
            <person name="Medina H.R."/>
            <person name="Miralles-Duran A."/>
            <person name="Miyazaki A."/>
            <person name="Munoz-Torres E."/>
            <person name="Oguiza J.A."/>
            <person name="Ohm R."/>
            <person name="Olmedo M."/>
            <person name="Orejas M."/>
            <person name="Ortiz-Castellanos L."/>
            <person name="Pisabarro A.G."/>
            <person name="Rodriguez-Romero J."/>
            <person name="Ruiz-Herrera J."/>
            <person name="Ruiz-Vazquez R."/>
            <person name="Sanz C."/>
            <person name="Schackwitz W."/>
            <person name="Schmutz J."/>
            <person name="Shahriari M."/>
            <person name="Shelest E."/>
            <person name="Silva-Franco F."/>
            <person name="Soanes D."/>
            <person name="Syed K."/>
            <person name="Tagua V.G."/>
            <person name="Talbot N.J."/>
            <person name="Thon M."/>
            <person name="De Vries R.P."/>
            <person name="Wiebenga A."/>
            <person name="Yadav J.S."/>
            <person name="Braun E.L."/>
            <person name="Baker S."/>
            <person name="Garre V."/>
            <person name="Horwitz B."/>
            <person name="Torres-Martinez S."/>
            <person name="Idnurm A."/>
            <person name="Herrera-Estrella A."/>
            <person name="Gabaldon T."/>
            <person name="Grigoriev I.V."/>
        </authorList>
    </citation>
    <scope>NUCLEOTIDE SEQUENCE [LARGE SCALE GENOMIC DNA]</scope>
    <source>
        <strain evidence="3 4">CBS 277.49</strain>
    </source>
</reference>
<evidence type="ECO:0000256" key="1">
    <source>
        <dbReference type="SAM" id="MobiDB-lite"/>
    </source>
</evidence>
<feature type="compositionally biased region" description="Basic residues" evidence="1">
    <location>
        <begin position="8"/>
        <end position="25"/>
    </location>
</feature>
<dbReference type="Proteomes" id="UP000077051">
    <property type="component" value="Unassembled WGS sequence"/>
</dbReference>
<dbReference type="VEuPathDB" id="FungiDB:MUCCIDRAFT_109548"/>
<accession>A0A168KSN8</accession>
<dbReference type="AlphaFoldDB" id="A0A168KSN8"/>
<feature type="region of interest" description="Disordered" evidence="1">
    <location>
        <begin position="1"/>
        <end position="29"/>
    </location>
</feature>
<organism evidence="3 4">
    <name type="scientific">Mucor lusitanicus CBS 277.49</name>
    <dbReference type="NCBI Taxonomy" id="747725"/>
    <lineage>
        <taxon>Eukaryota</taxon>
        <taxon>Fungi</taxon>
        <taxon>Fungi incertae sedis</taxon>
        <taxon>Mucoromycota</taxon>
        <taxon>Mucoromycotina</taxon>
        <taxon>Mucoromycetes</taxon>
        <taxon>Mucorales</taxon>
        <taxon>Mucorineae</taxon>
        <taxon>Mucoraceae</taxon>
        <taxon>Mucor</taxon>
    </lineage>
</organism>
<dbReference type="PROSITE" id="PS51736">
    <property type="entry name" value="RECOMBINASES_3"/>
    <property type="match status" value="1"/>
</dbReference>
<feature type="region of interest" description="Disordered" evidence="1">
    <location>
        <begin position="87"/>
        <end position="139"/>
    </location>
</feature>
<protein>
    <recommendedName>
        <fullName evidence="2">Resolvase/invertase-type recombinase catalytic domain-containing protein</fullName>
    </recommendedName>
</protein>
<sequence>MAEAERALKRKRINAKRKRAKRRNAGTKEYSMEELQDLVLQRTLQQQQRAKNSRQTGKMAIDHNLTIEACQIFSTDLIQTVANHNASIDDDSQRNEECSEGGDGCSDSGHKPPLPLNPQPVREVFSLAPSENVKKPRRE</sequence>
<keyword evidence="4" id="KW-1185">Reference proteome</keyword>
<evidence type="ECO:0000313" key="4">
    <source>
        <dbReference type="Proteomes" id="UP000077051"/>
    </source>
</evidence>
<dbReference type="EMBL" id="AMYB01000004">
    <property type="protein sequence ID" value="OAD02718.1"/>
    <property type="molecule type" value="Genomic_DNA"/>
</dbReference>
<dbReference type="GO" id="GO:0000150">
    <property type="term" value="F:DNA strand exchange activity"/>
    <property type="evidence" value="ECO:0007669"/>
    <property type="project" value="InterPro"/>
</dbReference>
<feature type="domain" description="Resolvase/invertase-type recombinase catalytic" evidence="2">
    <location>
        <begin position="1"/>
        <end position="24"/>
    </location>
</feature>
<evidence type="ECO:0000259" key="2">
    <source>
        <dbReference type="PROSITE" id="PS51736"/>
    </source>
</evidence>
<comment type="caution">
    <text evidence="3">The sequence shown here is derived from an EMBL/GenBank/DDBJ whole genome shotgun (WGS) entry which is preliminary data.</text>
</comment>
<dbReference type="InterPro" id="IPR006119">
    <property type="entry name" value="Resolv_N"/>
</dbReference>
<evidence type="ECO:0000313" key="3">
    <source>
        <dbReference type="EMBL" id="OAD02718.1"/>
    </source>
</evidence>
<gene>
    <name evidence="3" type="ORF">MUCCIDRAFT_109548</name>
</gene>
<name>A0A168KSN8_MUCCL</name>
<proteinExistence type="predicted"/>
<dbReference type="GO" id="GO:0003677">
    <property type="term" value="F:DNA binding"/>
    <property type="evidence" value="ECO:0007669"/>
    <property type="project" value="InterPro"/>
</dbReference>